<keyword evidence="3 4" id="KW-0597">Phosphoprotein</keyword>
<organism evidence="5 6">
    <name type="scientific">Desulfosporosinus hippei DSM 8344</name>
    <dbReference type="NCBI Taxonomy" id="1121419"/>
    <lineage>
        <taxon>Bacteria</taxon>
        <taxon>Bacillati</taxon>
        <taxon>Bacillota</taxon>
        <taxon>Clostridia</taxon>
        <taxon>Eubacteriales</taxon>
        <taxon>Desulfitobacteriaceae</taxon>
        <taxon>Desulfosporosinus</taxon>
    </lineage>
</organism>
<dbReference type="InterPro" id="IPR006495">
    <property type="entry name" value="CitD"/>
</dbReference>
<dbReference type="NCBIfam" id="NF009726">
    <property type="entry name" value="PRK13253.1"/>
    <property type="match status" value="1"/>
</dbReference>
<protein>
    <submittedName>
        <fullName evidence="5">Citrate lyase subunit gamma (Acyl carrier protein)</fullName>
    </submittedName>
</protein>
<sequence length="87" mass="9551">MKITKVAKAGTLESNDILIMVSPKDRGIIELDIESIVMQQFGEVIEQVILHKVQEMGVEGVSIKAQDRGALDYTIAARVETALNRAI</sequence>
<dbReference type="RefSeq" id="WP_092335029.1">
    <property type="nucleotide sequence ID" value="NZ_FNCP01000025.1"/>
</dbReference>
<dbReference type="NCBIfam" id="TIGR01608">
    <property type="entry name" value="citD"/>
    <property type="match status" value="1"/>
</dbReference>
<proteinExistence type="predicted"/>
<evidence type="ECO:0000256" key="1">
    <source>
        <dbReference type="ARBA" id="ARBA00004496"/>
    </source>
</evidence>
<keyword evidence="2" id="KW-0963">Cytoplasm</keyword>
<evidence type="ECO:0000313" key="6">
    <source>
        <dbReference type="Proteomes" id="UP000198656"/>
    </source>
</evidence>
<gene>
    <name evidence="5" type="ORF">SAMN05443529_1259</name>
</gene>
<accession>A0A1G8HDK5</accession>
<dbReference type="EMBL" id="FNCP01000025">
    <property type="protein sequence ID" value="SDI04560.1"/>
    <property type="molecule type" value="Genomic_DNA"/>
</dbReference>
<evidence type="ECO:0000313" key="5">
    <source>
        <dbReference type="EMBL" id="SDI04560.1"/>
    </source>
</evidence>
<dbReference type="Proteomes" id="UP000198656">
    <property type="component" value="Unassembled WGS sequence"/>
</dbReference>
<dbReference type="PIRSF" id="PIRSF002736">
    <property type="entry name" value="Citrt_lyas_gamma"/>
    <property type="match status" value="1"/>
</dbReference>
<evidence type="ECO:0000256" key="4">
    <source>
        <dbReference type="PIRSR" id="PIRSR002736-50"/>
    </source>
</evidence>
<dbReference type="STRING" id="1121419.SAMN05443529_1259"/>
<dbReference type="GO" id="GO:0016829">
    <property type="term" value="F:lyase activity"/>
    <property type="evidence" value="ECO:0007669"/>
    <property type="project" value="UniProtKB-KW"/>
</dbReference>
<dbReference type="AlphaFoldDB" id="A0A1G8HDK5"/>
<dbReference type="InterPro" id="IPR023439">
    <property type="entry name" value="Mal_deCO2ase/Cit_lyase_ACP"/>
</dbReference>
<reference evidence="6" key="1">
    <citation type="submission" date="2016-10" db="EMBL/GenBank/DDBJ databases">
        <authorList>
            <person name="Varghese N."/>
            <person name="Submissions S."/>
        </authorList>
    </citation>
    <scope>NUCLEOTIDE SEQUENCE [LARGE SCALE GENOMIC DNA]</scope>
    <source>
        <strain evidence="6">DSM 8344</strain>
    </source>
</reference>
<keyword evidence="5" id="KW-0456">Lyase</keyword>
<comment type="subcellular location">
    <subcellularLocation>
        <location evidence="1">Cytoplasm</location>
    </subcellularLocation>
</comment>
<dbReference type="OrthoDB" id="1120942at2"/>
<dbReference type="GO" id="GO:0005737">
    <property type="term" value="C:cytoplasm"/>
    <property type="evidence" value="ECO:0007669"/>
    <property type="project" value="UniProtKB-SubCell"/>
</dbReference>
<name>A0A1G8HDK5_9FIRM</name>
<keyword evidence="6" id="KW-1185">Reference proteome</keyword>
<dbReference type="Pfam" id="PF06857">
    <property type="entry name" value="ACP"/>
    <property type="match status" value="1"/>
</dbReference>
<evidence type="ECO:0000256" key="2">
    <source>
        <dbReference type="ARBA" id="ARBA00022490"/>
    </source>
</evidence>
<feature type="modified residue" description="O-(phosphoribosyl dephospho-coenzyme A)serine" evidence="4">
    <location>
        <position position="14"/>
    </location>
</feature>
<evidence type="ECO:0000256" key="3">
    <source>
        <dbReference type="ARBA" id="ARBA00022553"/>
    </source>
</evidence>